<reference evidence="1" key="1">
    <citation type="submission" date="2020-06" db="EMBL/GenBank/DDBJ databases">
        <authorList>
            <person name="Li T."/>
            <person name="Hu X."/>
            <person name="Zhang T."/>
            <person name="Song X."/>
            <person name="Zhang H."/>
            <person name="Dai N."/>
            <person name="Sheng W."/>
            <person name="Hou X."/>
            <person name="Wei L."/>
        </authorList>
    </citation>
    <scope>NUCLEOTIDE SEQUENCE</scope>
    <source>
        <strain evidence="1">KEN1</strain>
        <tissue evidence="1">Leaf</tissue>
    </source>
</reference>
<protein>
    <submittedName>
        <fullName evidence="1">Uncharacterized protein</fullName>
    </submittedName>
</protein>
<dbReference type="InterPro" id="IPR004242">
    <property type="entry name" value="Transposase_21"/>
</dbReference>
<name>A0AAW2UKV2_9LAMI</name>
<evidence type="ECO:0000313" key="1">
    <source>
        <dbReference type="EMBL" id="KAL0416835.1"/>
    </source>
</evidence>
<dbReference type="PANTHER" id="PTHR10775">
    <property type="entry name" value="OS08G0208400 PROTEIN"/>
    <property type="match status" value="1"/>
</dbReference>
<gene>
    <name evidence="1" type="ORF">Slati_3515400</name>
</gene>
<dbReference type="Pfam" id="PF02992">
    <property type="entry name" value="Transposase_21"/>
    <property type="match status" value="1"/>
</dbReference>
<sequence>MARRRCRSTLRPSPRPLCRTSKLSLLLRRRDGALNDGTRSSPTDAGSSSYYCGPLYDYVSGLAYQFCDVVHVVEQPWLNGCTLSQLGIVAELKDDIDLDYSKSCGEARYKPTRERNPNCKKTPYAILRYLLLTPFLQRLYASEATAERMTWQANHQMEEGSMYHPFEVETWRHFDRTYPNFATEPRNVRLNLCADSMVIHILVGPLYLHRTISHRECA</sequence>
<dbReference type="AlphaFoldDB" id="A0AAW2UKV2"/>
<accession>A0AAW2UKV2</accession>
<proteinExistence type="predicted"/>
<reference evidence="1" key="2">
    <citation type="journal article" date="2024" name="Plant">
        <title>Genomic evolution and insights into agronomic trait innovations of Sesamum species.</title>
        <authorList>
            <person name="Miao H."/>
            <person name="Wang L."/>
            <person name="Qu L."/>
            <person name="Liu H."/>
            <person name="Sun Y."/>
            <person name="Le M."/>
            <person name="Wang Q."/>
            <person name="Wei S."/>
            <person name="Zheng Y."/>
            <person name="Lin W."/>
            <person name="Duan Y."/>
            <person name="Cao H."/>
            <person name="Xiong S."/>
            <person name="Wang X."/>
            <person name="Wei L."/>
            <person name="Li C."/>
            <person name="Ma Q."/>
            <person name="Ju M."/>
            <person name="Zhao R."/>
            <person name="Li G."/>
            <person name="Mu C."/>
            <person name="Tian Q."/>
            <person name="Mei H."/>
            <person name="Zhang T."/>
            <person name="Gao T."/>
            <person name="Zhang H."/>
        </authorList>
    </citation>
    <scope>NUCLEOTIDE SEQUENCE</scope>
    <source>
        <strain evidence="1">KEN1</strain>
    </source>
</reference>
<comment type="caution">
    <text evidence="1">The sequence shown here is derived from an EMBL/GenBank/DDBJ whole genome shotgun (WGS) entry which is preliminary data.</text>
</comment>
<dbReference type="EMBL" id="JACGWN010000012">
    <property type="protein sequence ID" value="KAL0416835.1"/>
    <property type="molecule type" value="Genomic_DNA"/>
</dbReference>
<dbReference type="PANTHER" id="PTHR10775:SF188">
    <property type="entry name" value="TRANSPOSASE-ASSOCIATED DOMAIN-CONTAINING PROTEIN"/>
    <property type="match status" value="1"/>
</dbReference>
<organism evidence="1">
    <name type="scientific">Sesamum latifolium</name>
    <dbReference type="NCBI Taxonomy" id="2727402"/>
    <lineage>
        <taxon>Eukaryota</taxon>
        <taxon>Viridiplantae</taxon>
        <taxon>Streptophyta</taxon>
        <taxon>Embryophyta</taxon>
        <taxon>Tracheophyta</taxon>
        <taxon>Spermatophyta</taxon>
        <taxon>Magnoliopsida</taxon>
        <taxon>eudicotyledons</taxon>
        <taxon>Gunneridae</taxon>
        <taxon>Pentapetalae</taxon>
        <taxon>asterids</taxon>
        <taxon>lamiids</taxon>
        <taxon>Lamiales</taxon>
        <taxon>Pedaliaceae</taxon>
        <taxon>Sesamum</taxon>
    </lineage>
</organism>